<gene>
    <name evidence="4" type="ORF">P43SY_008157</name>
</gene>
<organism evidence="4 5">
    <name type="scientific">Pythium insidiosum</name>
    <name type="common">Pythiosis disease agent</name>
    <dbReference type="NCBI Taxonomy" id="114742"/>
    <lineage>
        <taxon>Eukaryota</taxon>
        <taxon>Sar</taxon>
        <taxon>Stramenopiles</taxon>
        <taxon>Oomycota</taxon>
        <taxon>Peronosporomycetes</taxon>
        <taxon>Pythiales</taxon>
        <taxon>Pythiaceae</taxon>
        <taxon>Pythium</taxon>
    </lineage>
</organism>
<dbReference type="PROSITE" id="PS50222">
    <property type="entry name" value="EF_HAND_2"/>
    <property type="match status" value="3"/>
</dbReference>
<feature type="region of interest" description="Disordered" evidence="2">
    <location>
        <begin position="295"/>
        <end position="349"/>
    </location>
</feature>
<evidence type="ECO:0000256" key="2">
    <source>
        <dbReference type="SAM" id="MobiDB-lite"/>
    </source>
</evidence>
<accession>A0AAD5Q5N8</accession>
<feature type="compositionally biased region" description="Acidic residues" evidence="2">
    <location>
        <begin position="852"/>
        <end position="862"/>
    </location>
</feature>
<dbReference type="InterPro" id="IPR002048">
    <property type="entry name" value="EF_hand_dom"/>
</dbReference>
<evidence type="ECO:0000259" key="3">
    <source>
        <dbReference type="PROSITE" id="PS50222"/>
    </source>
</evidence>
<feature type="domain" description="EF-hand" evidence="3">
    <location>
        <begin position="369"/>
        <end position="404"/>
    </location>
</feature>
<dbReference type="EMBL" id="JAKCXM010000184">
    <property type="protein sequence ID" value="KAJ0399399.1"/>
    <property type="molecule type" value="Genomic_DNA"/>
</dbReference>
<dbReference type="InterPro" id="IPR018247">
    <property type="entry name" value="EF_Hand_1_Ca_BS"/>
</dbReference>
<evidence type="ECO:0000256" key="1">
    <source>
        <dbReference type="ARBA" id="ARBA00022837"/>
    </source>
</evidence>
<dbReference type="Proteomes" id="UP001209570">
    <property type="component" value="Unassembled WGS sequence"/>
</dbReference>
<dbReference type="AlphaFoldDB" id="A0AAD5Q5N8"/>
<dbReference type="CDD" id="cd00051">
    <property type="entry name" value="EFh"/>
    <property type="match status" value="1"/>
</dbReference>
<sequence>MQSNLAPSVTPRPVRASGQASAGGRAGRTYSPVKAQLTASGGSKSPEATRPAESASTSASATAMGALRFQKKPLIVAGDSRNLDSNFAIAMSKVALPLSEIQGVFQRHGVAVSNDEATTLRHEFEENNDRGLSYDAFVGELVQLLKETAMNKSGTARFATKKTRLAEHCRLLSTLHALVAAELQELLRDQLRVTWATVRDACRRADPAKHGRLPRAAFARVFEQLGVALRPALLDALVLRQRPATHAARGRGAGSSGDSEIDYNEFLAHFGAAFQHGDTNSVSFTLLYGRPPNSVLLEDPESSSELPAASPRRQPNKTLQSPGVSRALSAHDSPSGSPQDPSPQSSSAVVADQLALEKLRITLHDKLAARHADVKQAFVALDQDNSGAISRAEFERLLHDLNLVTTREDRAALLAAVDADGDGRVNYREFLRQFGDALKPGVGVAGGVRPGPLENSSLVFAGHHDVKGANKNRSALSSPGNELKDAFSRLPDDAWRAILVELELSDAKRTGVVPSAELLRVLSKHLGELPRRHFAVLFRACGSHVNELMNYRQLVKSYRAAVLDPVEFFRKDAHANTARTFQRSPTESLVMIWSIRVVRAQMPPADWTALKDALWRADARRQGRLVAAQFKPIVKDRMRLSEDQAAFLCVFYEDRNLTADHVLVRYGSFLTDFEDSGLEALDGDGAKPDGRTSSTMARVERKGRVRAPGYGIHNSQHHPPSAAAGPSAEQLDRDDEEESRLRGFFTAYVRHLESRLGDLDLERRGFVSLEQFTALARELHALSQATNTALSSATFAWRDNSRVLARLLSKYVAQSHFYYRGFLLDFDPRSGLQTQALVVQDDDEGGGPKDEGDGEPEGDADSDGLGALGLGLGAARSLSVAEAREALRHHLTVSRSRQKVVYKLLQRMDAANSGALTYAELRRALERLEIVVDDEVARAWCGPYEDEDESSGQRTGRVRYLVWLHAHGGRDPDKVDGMSDLSSTCSYYSAITISPRAVGPRVQPASRGGSHALAARAVSSAIEKHASTPLSGTVAAAAAAERKLKTQLDALGRNKWRALARTLQHVDSDHRGSVSAAAFQKALGEAGVRLDQEDVLRLQLKYDVDQSGRLHYHELLRQLTSGMSDGHAPSASGDARDTTLPSLGSPSRAVAPSASVPLPLAMAMASPADGTLPESLRQGVKSKWKAMYASFKTLDKANLGRVSAAHFRQLLEWYALAVSDDVLLLVLRRFDHEADGWVDYNKFMRACLA</sequence>
<dbReference type="InterPro" id="IPR052603">
    <property type="entry name" value="EFCB6"/>
</dbReference>
<feature type="compositionally biased region" description="Low complexity" evidence="2">
    <location>
        <begin position="719"/>
        <end position="728"/>
    </location>
</feature>
<feature type="region of interest" description="Disordered" evidence="2">
    <location>
        <begin position="680"/>
        <end position="735"/>
    </location>
</feature>
<keyword evidence="5" id="KW-1185">Reference proteome</keyword>
<dbReference type="Gene3D" id="1.10.238.10">
    <property type="entry name" value="EF-hand"/>
    <property type="match status" value="4"/>
</dbReference>
<dbReference type="GO" id="GO:0005509">
    <property type="term" value="F:calcium ion binding"/>
    <property type="evidence" value="ECO:0007669"/>
    <property type="project" value="InterPro"/>
</dbReference>
<evidence type="ECO:0000313" key="4">
    <source>
        <dbReference type="EMBL" id="KAJ0399399.1"/>
    </source>
</evidence>
<feature type="region of interest" description="Disordered" evidence="2">
    <location>
        <begin position="1"/>
        <end position="59"/>
    </location>
</feature>
<feature type="compositionally biased region" description="Low complexity" evidence="2">
    <location>
        <begin position="332"/>
        <end position="347"/>
    </location>
</feature>
<comment type="caution">
    <text evidence="4">The sequence shown here is derived from an EMBL/GenBank/DDBJ whole genome shotgun (WGS) entry which is preliminary data.</text>
</comment>
<dbReference type="PANTHER" id="PTHR20875:SF0">
    <property type="entry name" value="GH12158P"/>
    <property type="match status" value="1"/>
</dbReference>
<dbReference type="InterPro" id="IPR011992">
    <property type="entry name" value="EF-hand-dom_pair"/>
</dbReference>
<dbReference type="SMART" id="SM00054">
    <property type="entry name" value="EFh"/>
    <property type="match status" value="5"/>
</dbReference>
<feature type="domain" description="EF-hand" evidence="3">
    <location>
        <begin position="896"/>
        <end position="931"/>
    </location>
</feature>
<dbReference type="PANTHER" id="PTHR20875">
    <property type="entry name" value="EF-HAND CALCIUM-BINDING DOMAIN-CONTAINING PROTEIN 6-RELATED"/>
    <property type="match status" value="1"/>
</dbReference>
<keyword evidence="1" id="KW-0106">Calcium</keyword>
<dbReference type="Pfam" id="PF13499">
    <property type="entry name" value="EF-hand_7"/>
    <property type="match status" value="2"/>
</dbReference>
<feature type="domain" description="EF-hand" evidence="3">
    <location>
        <begin position="405"/>
        <end position="440"/>
    </location>
</feature>
<feature type="region of interest" description="Disordered" evidence="2">
    <location>
        <begin position="1123"/>
        <end position="1151"/>
    </location>
</feature>
<dbReference type="PROSITE" id="PS00018">
    <property type="entry name" value="EF_HAND_1"/>
    <property type="match status" value="2"/>
</dbReference>
<evidence type="ECO:0000313" key="5">
    <source>
        <dbReference type="Proteomes" id="UP001209570"/>
    </source>
</evidence>
<name>A0AAD5Q5N8_PYTIN</name>
<dbReference type="SUPFAM" id="SSF47473">
    <property type="entry name" value="EF-hand"/>
    <property type="match status" value="3"/>
</dbReference>
<feature type="region of interest" description="Disordered" evidence="2">
    <location>
        <begin position="838"/>
        <end position="863"/>
    </location>
</feature>
<protein>
    <recommendedName>
        <fullName evidence="3">EF-hand domain-containing protein</fullName>
    </recommendedName>
</protein>
<reference evidence="4" key="1">
    <citation type="submission" date="2021-12" db="EMBL/GenBank/DDBJ databases">
        <title>Prjna785345.</title>
        <authorList>
            <person name="Rujirawat T."/>
            <person name="Krajaejun T."/>
        </authorList>
    </citation>
    <scope>NUCLEOTIDE SEQUENCE</scope>
    <source>
        <strain evidence="4">Pi057C3</strain>
    </source>
</reference>
<proteinExistence type="predicted"/>